<dbReference type="PANTHER" id="PTHR11880">
    <property type="entry name" value="RIBOSOMAL PROTEIN S19P FAMILY MEMBER"/>
    <property type="match status" value="1"/>
</dbReference>
<dbReference type="EMBL" id="RBNJ01000499">
    <property type="protein sequence ID" value="RUS34428.1"/>
    <property type="molecule type" value="Genomic_DNA"/>
</dbReference>
<evidence type="ECO:0000256" key="4">
    <source>
        <dbReference type="RuleBase" id="RU003485"/>
    </source>
</evidence>
<dbReference type="Pfam" id="PF00203">
    <property type="entry name" value="Ribosomal_S19"/>
    <property type="match status" value="1"/>
</dbReference>
<dbReference type="InterPro" id="IPR002222">
    <property type="entry name" value="Ribosomal_uS19"/>
</dbReference>
<evidence type="ECO:0000313" key="5">
    <source>
        <dbReference type="EMBL" id="RUS34428.1"/>
    </source>
</evidence>
<keyword evidence="2 4" id="KW-0689">Ribosomal protein</keyword>
<dbReference type="InterPro" id="IPR023575">
    <property type="entry name" value="Ribosomal_uS19_SF"/>
</dbReference>
<dbReference type="PRINTS" id="PR00975">
    <property type="entry name" value="RIBOSOMALS19"/>
</dbReference>
<evidence type="ECO:0000256" key="2">
    <source>
        <dbReference type="ARBA" id="ARBA00022980"/>
    </source>
</evidence>
<dbReference type="Gene3D" id="3.30.860.10">
    <property type="entry name" value="30s Ribosomal Protein S19, Chain A"/>
    <property type="match status" value="1"/>
</dbReference>
<comment type="caution">
    <text evidence="5">The sequence shown here is derived from an EMBL/GenBank/DDBJ whole genome shotgun (WGS) entry which is preliminary data.</text>
</comment>
<dbReference type="GO" id="GO:0006412">
    <property type="term" value="P:translation"/>
    <property type="evidence" value="ECO:0007669"/>
    <property type="project" value="InterPro"/>
</dbReference>
<dbReference type="Proteomes" id="UP000274822">
    <property type="component" value="Unassembled WGS sequence"/>
</dbReference>
<dbReference type="GO" id="GO:0003735">
    <property type="term" value="F:structural constituent of ribosome"/>
    <property type="evidence" value="ECO:0007669"/>
    <property type="project" value="InterPro"/>
</dbReference>
<evidence type="ECO:0000256" key="1">
    <source>
        <dbReference type="ARBA" id="ARBA00007345"/>
    </source>
</evidence>
<proteinExistence type="inferred from homology"/>
<dbReference type="SUPFAM" id="SSF54570">
    <property type="entry name" value="Ribosomal protein S19"/>
    <property type="match status" value="1"/>
</dbReference>
<evidence type="ECO:0000313" key="6">
    <source>
        <dbReference type="Proteomes" id="UP000274822"/>
    </source>
</evidence>
<comment type="similarity">
    <text evidence="1 4">Belongs to the universal ribosomal protein uS19 family.</text>
</comment>
<sequence length="84" mass="9610">MRAAWKGPFFVTFPGLRQAIENKMPIATQARSCTVLPSFVGLKFLVHNGKDYTPVEVTEEMIGHKLGEFSATRRRFTYRFTKAK</sequence>
<accession>A0A433QXD3</accession>
<dbReference type="PANTHER" id="PTHR11880:SF8">
    <property type="entry name" value="SMALL RIBOSOMAL SUBUNIT PROTEIN US19M"/>
    <property type="match status" value="1"/>
</dbReference>
<dbReference type="GO" id="GO:0003723">
    <property type="term" value="F:RNA binding"/>
    <property type="evidence" value="ECO:0007669"/>
    <property type="project" value="InterPro"/>
</dbReference>
<protein>
    <recommendedName>
        <fullName evidence="7">Mitochondrial ribosomal protein S19</fullName>
    </recommendedName>
</protein>
<dbReference type="GO" id="GO:0000028">
    <property type="term" value="P:ribosomal small subunit assembly"/>
    <property type="evidence" value="ECO:0007669"/>
    <property type="project" value="TreeGrafter"/>
</dbReference>
<evidence type="ECO:0000256" key="3">
    <source>
        <dbReference type="ARBA" id="ARBA00023274"/>
    </source>
</evidence>
<dbReference type="PIRSF" id="PIRSF002144">
    <property type="entry name" value="Ribosomal_S19"/>
    <property type="match status" value="1"/>
</dbReference>
<gene>
    <name evidence="5" type="ORF">BC938DRAFT_480492</name>
</gene>
<keyword evidence="6" id="KW-1185">Reference proteome</keyword>
<reference evidence="5 6" key="1">
    <citation type="journal article" date="2018" name="New Phytol.">
        <title>Phylogenomics of Endogonaceae and evolution of mycorrhizas within Mucoromycota.</title>
        <authorList>
            <person name="Chang Y."/>
            <person name="Desiro A."/>
            <person name="Na H."/>
            <person name="Sandor L."/>
            <person name="Lipzen A."/>
            <person name="Clum A."/>
            <person name="Barry K."/>
            <person name="Grigoriev I.V."/>
            <person name="Martin F.M."/>
            <person name="Stajich J.E."/>
            <person name="Smith M.E."/>
            <person name="Bonito G."/>
            <person name="Spatafora J.W."/>
        </authorList>
    </citation>
    <scope>NUCLEOTIDE SEQUENCE [LARGE SCALE GENOMIC DNA]</scope>
    <source>
        <strain evidence="5 6">AD002</strain>
    </source>
</reference>
<dbReference type="HAMAP" id="MF_00531">
    <property type="entry name" value="Ribosomal_uS19"/>
    <property type="match status" value="1"/>
</dbReference>
<dbReference type="PROSITE" id="PS00323">
    <property type="entry name" value="RIBOSOMAL_S19"/>
    <property type="match status" value="1"/>
</dbReference>
<dbReference type="InterPro" id="IPR020934">
    <property type="entry name" value="Ribosomal_uS19_CS"/>
</dbReference>
<dbReference type="GO" id="GO:0005763">
    <property type="term" value="C:mitochondrial small ribosomal subunit"/>
    <property type="evidence" value="ECO:0007669"/>
    <property type="project" value="TreeGrafter"/>
</dbReference>
<organism evidence="5 6">
    <name type="scientific">Jimgerdemannia flammicorona</name>
    <dbReference type="NCBI Taxonomy" id="994334"/>
    <lineage>
        <taxon>Eukaryota</taxon>
        <taxon>Fungi</taxon>
        <taxon>Fungi incertae sedis</taxon>
        <taxon>Mucoromycota</taxon>
        <taxon>Mucoromycotina</taxon>
        <taxon>Endogonomycetes</taxon>
        <taxon>Endogonales</taxon>
        <taxon>Endogonaceae</taxon>
        <taxon>Jimgerdemannia</taxon>
    </lineage>
</organism>
<keyword evidence="3 4" id="KW-0687">Ribonucleoprotein</keyword>
<name>A0A433QXD3_9FUNG</name>
<evidence type="ECO:0008006" key="7">
    <source>
        <dbReference type="Google" id="ProtNLM"/>
    </source>
</evidence>
<dbReference type="AlphaFoldDB" id="A0A433QXD3"/>